<proteinExistence type="predicted"/>
<reference evidence="2" key="1">
    <citation type="submission" date="2022-11" db="UniProtKB">
        <authorList>
            <consortium name="WormBaseParasite"/>
        </authorList>
    </citation>
    <scope>IDENTIFICATION</scope>
</reference>
<dbReference type="Proteomes" id="UP000887579">
    <property type="component" value="Unplaced"/>
</dbReference>
<evidence type="ECO:0000313" key="1">
    <source>
        <dbReference type="Proteomes" id="UP000887579"/>
    </source>
</evidence>
<evidence type="ECO:0000313" key="2">
    <source>
        <dbReference type="WBParaSite" id="ES5_v2.g12571.t1"/>
    </source>
</evidence>
<name>A0AC34F5Z7_9BILA</name>
<protein>
    <submittedName>
        <fullName evidence="2">Uncharacterized protein</fullName>
    </submittedName>
</protein>
<dbReference type="WBParaSite" id="ES5_v2.g12571.t1">
    <property type="protein sequence ID" value="ES5_v2.g12571.t1"/>
    <property type="gene ID" value="ES5_v2.g12571"/>
</dbReference>
<organism evidence="1 2">
    <name type="scientific">Panagrolaimus sp. ES5</name>
    <dbReference type="NCBI Taxonomy" id="591445"/>
    <lineage>
        <taxon>Eukaryota</taxon>
        <taxon>Metazoa</taxon>
        <taxon>Ecdysozoa</taxon>
        <taxon>Nematoda</taxon>
        <taxon>Chromadorea</taxon>
        <taxon>Rhabditida</taxon>
        <taxon>Tylenchina</taxon>
        <taxon>Panagrolaimomorpha</taxon>
        <taxon>Panagrolaimoidea</taxon>
        <taxon>Panagrolaimidae</taxon>
        <taxon>Panagrolaimus</taxon>
    </lineage>
</organism>
<sequence>MIEQLMMMGCTFVVIKEETLEKRPSMYHRPGWQAGKWKALIRTKLCQSCIEKLQNKTEEAYEEYKNEENVEIEPKKYKESNVVPKINETNESQQLHSETPMDVTVSVATAVKPPTTIYTEPQLSDTVMNVNLPYFYPPMEYLHQICSFHNLTFKSYPFRRYENFLNSEIVGKTNLIRAGIFPSEYSGFEALSFLLTGSIVDSQNIRNLIYNHIENGNLSAAFYR</sequence>
<accession>A0AC34F5Z7</accession>